<feature type="compositionally biased region" description="Basic and acidic residues" evidence="1">
    <location>
        <begin position="559"/>
        <end position="574"/>
    </location>
</feature>
<feature type="compositionally biased region" description="Polar residues" evidence="1">
    <location>
        <begin position="536"/>
        <end position="549"/>
    </location>
</feature>
<protein>
    <submittedName>
        <fullName evidence="3">Uncharacterized protein</fullName>
    </submittedName>
</protein>
<proteinExistence type="predicted"/>
<dbReference type="VEuPathDB" id="MicrosporidiaDB:EDEG_01774"/>
<sequence>MKRNLWLIFLCLGNIFSNKSDGESDSGDDWLHNPLSPPTNLTKNCISHFFMRLFIKKRADSIISDSESWQFSFGNVPESNRDSEPSNAANLIKSNGFENHIYEEVNEICAQVSDNGREARAQCSNRLQVNPSTEHPFPPICGKMKKGEFECLSQTHSAKGELFNKSKLPKNAQSQPLSEKLYDKKTVDASGNQITSIDAASVETKKKPYTVQNSDQTHVINNIHKGTSTKVPQKIYSIDNTGFSHKNRENFESACDNNDQCNRVRDQRESRDNLRNFCHAKSGKKYVPTLPDRQINEFDDRAAKIKVLMWLNSCENQRQHENDMRNANRLPNQPVNEAKFNKTQISCSKPIIAQISSVCTEVRTSTFVQARDIPPSHVNNNFRSIKNSVNHSFKQKSHQYKGNTSINVKIPPRIPPRNTKKTHESQIAQFTHSNHVITNFSSINKNFNHGFKQKSHQYKGNTSINEEIPPRIPPRNTKKTHEFQVAQFTHSNHVNNNFSSINNSVNHDNKQYFKQMSRLDNIKDHVASNKPPLPPQRTNNSNSNKTIEQNGHLKFPLPKKMESNERRQCNEIQRRIRKKKR</sequence>
<evidence type="ECO:0000256" key="2">
    <source>
        <dbReference type="SAM" id="SignalP"/>
    </source>
</evidence>
<feature type="chain" id="PRO_5003821412" evidence="2">
    <location>
        <begin position="23"/>
        <end position="581"/>
    </location>
</feature>
<reference evidence="4" key="2">
    <citation type="submission" date="2015-07" db="EMBL/GenBank/DDBJ databases">
        <title>Contrasting host-pathogen interactions and genome evolution in two generalist and specialist microsporidian pathogens of mosquitoes.</title>
        <authorList>
            <consortium name="The Broad Institute Genomics Platform"/>
            <consortium name="The Broad Institute Genome Sequencing Center for Infectious Disease"/>
            <person name="Cuomo C.A."/>
            <person name="Sanscrainte N.D."/>
            <person name="Goldberg J.M."/>
            <person name="Heiman D."/>
            <person name="Young S."/>
            <person name="Zeng Q."/>
            <person name="Becnel J.J."/>
            <person name="Birren B.W."/>
        </authorList>
    </citation>
    <scope>NUCLEOTIDE SEQUENCE [LARGE SCALE GENOMIC DNA]</scope>
    <source>
        <strain evidence="4">USNM 41457</strain>
    </source>
</reference>
<dbReference type="InParanoid" id="J9D820"/>
<reference evidence="3 4" key="1">
    <citation type="submission" date="2011-08" db="EMBL/GenBank/DDBJ databases">
        <authorList>
            <person name="Liu Z.J."/>
            <person name="Shi F.L."/>
            <person name="Lu J.Q."/>
            <person name="Li M."/>
            <person name="Wang Z.L."/>
        </authorList>
    </citation>
    <scope>NUCLEOTIDE SEQUENCE [LARGE SCALE GENOMIC DNA]</scope>
    <source>
        <strain evidence="3 4">USNM 41457</strain>
    </source>
</reference>
<gene>
    <name evidence="3" type="ORF">EDEG_01774</name>
</gene>
<keyword evidence="2" id="KW-0732">Signal</keyword>
<evidence type="ECO:0000256" key="1">
    <source>
        <dbReference type="SAM" id="MobiDB-lite"/>
    </source>
</evidence>
<feature type="signal peptide" evidence="2">
    <location>
        <begin position="1"/>
        <end position="22"/>
    </location>
</feature>
<keyword evidence="4" id="KW-1185">Reference proteome</keyword>
<dbReference type="AlphaFoldDB" id="J9D820"/>
<dbReference type="EMBL" id="AFBI03000027">
    <property type="protein sequence ID" value="EJW03936.1"/>
    <property type="molecule type" value="Genomic_DNA"/>
</dbReference>
<name>J9D820_EDHAE</name>
<organism evidence="3 4">
    <name type="scientific">Edhazardia aedis (strain USNM 41457)</name>
    <name type="common">Microsporidian parasite</name>
    <dbReference type="NCBI Taxonomy" id="1003232"/>
    <lineage>
        <taxon>Eukaryota</taxon>
        <taxon>Fungi</taxon>
        <taxon>Fungi incertae sedis</taxon>
        <taxon>Microsporidia</taxon>
        <taxon>Edhazardia</taxon>
    </lineage>
</organism>
<evidence type="ECO:0000313" key="3">
    <source>
        <dbReference type="EMBL" id="EJW03936.1"/>
    </source>
</evidence>
<feature type="region of interest" description="Disordered" evidence="1">
    <location>
        <begin position="525"/>
        <end position="581"/>
    </location>
</feature>
<comment type="caution">
    <text evidence="3">The sequence shown here is derived from an EMBL/GenBank/DDBJ whole genome shotgun (WGS) entry which is preliminary data.</text>
</comment>
<dbReference type="HOGENOM" id="CLU_469306_0_0_1"/>
<evidence type="ECO:0000313" key="4">
    <source>
        <dbReference type="Proteomes" id="UP000003163"/>
    </source>
</evidence>
<dbReference type="Proteomes" id="UP000003163">
    <property type="component" value="Unassembled WGS sequence"/>
</dbReference>
<accession>J9D820</accession>